<evidence type="ECO:0000256" key="3">
    <source>
        <dbReference type="ARBA" id="ARBA00012584"/>
    </source>
</evidence>
<evidence type="ECO:0000256" key="8">
    <source>
        <dbReference type="ARBA" id="ARBA00022741"/>
    </source>
</evidence>
<protein>
    <recommendedName>
        <fullName evidence="10">L-threonylcarbamoyladenylate synthase</fullName>
        <ecNumber evidence="3">2.7.7.87</ecNumber>
    </recommendedName>
    <alternativeName>
        <fullName evidence="10">L-threonylcarbamoyladenylate synthase</fullName>
    </alternativeName>
</protein>
<evidence type="ECO:0000256" key="11">
    <source>
        <dbReference type="ARBA" id="ARBA00048366"/>
    </source>
</evidence>
<organism evidence="14 15">
    <name type="scientific">Chitinophaga pollutisoli</name>
    <dbReference type="NCBI Taxonomy" id="3133966"/>
    <lineage>
        <taxon>Bacteria</taxon>
        <taxon>Pseudomonadati</taxon>
        <taxon>Bacteroidota</taxon>
        <taxon>Chitinophagia</taxon>
        <taxon>Chitinophagales</taxon>
        <taxon>Chitinophagaceae</taxon>
        <taxon>Chitinophaga</taxon>
    </lineage>
</organism>
<evidence type="ECO:0000256" key="1">
    <source>
        <dbReference type="ARBA" id="ARBA00004496"/>
    </source>
</evidence>
<keyword evidence="9" id="KW-0067">ATP-binding</keyword>
<reference evidence="15" key="1">
    <citation type="submission" date="2024-03" db="EMBL/GenBank/DDBJ databases">
        <title>Chitinophaga horti sp. nov., isolated from garden soil.</title>
        <authorList>
            <person name="Lee D.S."/>
            <person name="Han D.M."/>
            <person name="Baek J.H."/>
            <person name="Choi D.G."/>
            <person name="Jeon J.H."/>
            <person name="Jeon C.O."/>
        </authorList>
    </citation>
    <scope>NUCLEOTIDE SEQUENCE [LARGE SCALE GENOMIC DNA]</scope>
    <source>
        <strain evidence="15">GPA1</strain>
    </source>
</reference>
<feature type="domain" description="YrdC-like" evidence="13">
    <location>
        <begin position="5"/>
        <end position="122"/>
    </location>
</feature>
<dbReference type="SUPFAM" id="SSF55821">
    <property type="entry name" value="YrdC/RibB"/>
    <property type="match status" value="1"/>
</dbReference>
<dbReference type="Pfam" id="PF01300">
    <property type="entry name" value="Sua5_yciO_yrdC"/>
    <property type="match status" value="1"/>
</dbReference>
<keyword evidence="7" id="KW-0548">Nucleotidyltransferase</keyword>
<comment type="similarity">
    <text evidence="2">Belongs to the SUA5 family.</text>
</comment>
<dbReference type="PANTHER" id="PTHR17490:SF16">
    <property type="entry name" value="THREONYLCARBAMOYL-AMP SYNTHASE"/>
    <property type="match status" value="1"/>
</dbReference>
<evidence type="ECO:0000313" key="14">
    <source>
        <dbReference type="EMBL" id="WZN42267.1"/>
    </source>
</evidence>
<keyword evidence="5" id="KW-0808">Transferase</keyword>
<evidence type="ECO:0000256" key="9">
    <source>
        <dbReference type="ARBA" id="ARBA00022840"/>
    </source>
</evidence>
<comment type="catalytic activity">
    <reaction evidence="11">
        <text>L-threonine + hydrogencarbonate + ATP = L-threonylcarbamoyladenylate + diphosphate + H2O</text>
        <dbReference type="Rhea" id="RHEA:36407"/>
        <dbReference type="ChEBI" id="CHEBI:15377"/>
        <dbReference type="ChEBI" id="CHEBI:17544"/>
        <dbReference type="ChEBI" id="CHEBI:30616"/>
        <dbReference type="ChEBI" id="CHEBI:33019"/>
        <dbReference type="ChEBI" id="CHEBI:57926"/>
        <dbReference type="ChEBI" id="CHEBI:73682"/>
        <dbReference type="EC" id="2.7.7.87"/>
    </reaction>
</comment>
<feature type="compositionally biased region" description="Low complexity" evidence="12">
    <location>
        <begin position="95"/>
        <end position="111"/>
    </location>
</feature>
<dbReference type="PROSITE" id="PS51163">
    <property type="entry name" value="YRDC"/>
    <property type="match status" value="1"/>
</dbReference>
<evidence type="ECO:0000259" key="13">
    <source>
        <dbReference type="PROSITE" id="PS51163"/>
    </source>
</evidence>
<evidence type="ECO:0000256" key="6">
    <source>
        <dbReference type="ARBA" id="ARBA00022694"/>
    </source>
</evidence>
<proteinExistence type="inferred from homology"/>
<evidence type="ECO:0000256" key="4">
    <source>
        <dbReference type="ARBA" id="ARBA00022490"/>
    </source>
</evidence>
<gene>
    <name evidence="14" type="ORF">WJU16_04360</name>
</gene>
<evidence type="ECO:0000256" key="12">
    <source>
        <dbReference type="SAM" id="MobiDB-lite"/>
    </source>
</evidence>
<evidence type="ECO:0000256" key="2">
    <source>
        <dbReference type="ARBA" id="ARBA00007663"/>
    </source>
</evidence>
<dbReference type="Gene3D" id="3.90.870.10">
    <property type="entry name" value="DHBP synthase"/>
    <property type="match status" value="1"/>
</dbReference>
<accession>A0ABZ2YSC2</accession>
<dbReference type="EC" id="2.7.7.87" evidence="3"/>
<dbReference type="RefSeq" id="WP_341837101.1">
    <property type="nucleotide sequence ID" value="NZ_CP149822.1"/>
</dbReference>
<evidence type="ECO:0000256" key="7">
    <source>
        <dbReference type="ARBA" id="ARBA00022695"/>
    </source>
</evidence>
<dbReference type="EMBL" id="CP149822">
    <property type="protein sequence ID" value="WZN42267.1"/>
    <property type="molecule type" value="Genomic_DNA"/>
</dbReference>
<feature type="region of interest" description="Disordered" evidence="12">
    <location>
        <begin position="91"/>
        <end position="122"/>
    </location>
</feature>
<dbReference type="InterPro" id="IPR006070">
    <property type="entry name" value="Sua5-like_dom"/>
</dbReference>
<keyword evidence="4" id="KW-0963">Cytoplasm</keyword>
<keyword evidence="6" id="KW-0819">tRNA processing</keyword>
<comment type="subcellular location">
    <subcellularLocation>
        <location evidence="1">Cytoplasm</location>
    </subcellularLocation>
</comment>
<dbReference type="InterPro" id="IPR050156">
    <property type="entry name" value="TC-AMP_synthase_SUA5"/>
</dbReference>
<dbReference type="PANTHER" id="PTHR17490">
    <property type="entry name" value="SUA5"/>
    <property type="match status" value="1"/>
</dbReference>
<keyword evidence="8" id="KW-0547">Nucleotide-binding</keyword>
<evidence type="ECO:0000256" key="10">
    <source>
        <dbReference type="ARBA" id="ARBA00029774"/>
    </source>
</evidence>
<keyword evidence="15" id="KW-1185">Reference proteome</keyword>
<name>A0ABZ2YSC2_9BACT</name>
<sequence length="122" mass="13301">MTEFENDIARSLEALRNGGTILYPTDTIWGIGCDATDEAAVAKIYALKQRDEAKSLVVLMADAKDLVKYLASPRTTSPMYWQGSTAPPPLFTKAPSTWRPTSSTTTAPSPSGWCRTRSAATW</sequence>
<dbReference type="Proteomes" id="UP001485459">
    <property type="component" value="Chromosome"/>
</dbReference>
<dbReference type="InterPro" id="IPR017945">
    <property type="entry name" value="DHBP_synth_RibB-like_a/b_dom"/>
</dbReference>
<evidence type="ECO:0000313" key="15">
    <source>
        <dbReference type="Proteomes" id="UP001485459"/>
    </source>
</evidence>
<evidence type="ECO:0000256" key="5">
    <source>
        <dbReference type="ARBA" id="ARBA00022679"/>
    </source>
</evidence>